<dbReference type="Proteomes" id="UP000799755">
    <property type="component" value="Unassembled WGS sequence"/>
</dbReference>
<name>A0ACB6QLL1_9PLEO</name>
<sequence>MPFPCPDLHDSLFLATIFILSISFFMLLHIRVHDTNSLKYLHKDHKGPRWELEDQRRWMEGLLTSTLNRARMDPGLWGLFIDELDRGFKIIEEELTALKFVYEEIKGHGKKSHYGPCDEIAFWNWSIKNLPWILGYPDFNEEEETGFLHRQREWQQGLRGGSGTPDLGDGDDSIGKEHDDELQEEANRKEKGKGKAADAEQENEGNSMEEQPEEPTPQGLNPFQATPMYGLDGPTLFGDNDLRYRCHDDPITPPSFRDGHPPRRYRLPGHFNLYTSTAFARCGFMGGYPSDPRPPNDRQTGYIQSTWREDPRPESAPFAPTGSAPSALSGAFHDEGNGRQESSRPSHDSPPEFKESLDKGSGNSAGSVHSSPRKQLLPSRNDSNRVSRGPRGCNSGSDPRSFSQQGHNNPRPPWNGFEGDGYSRSMPAVRPDPLESASTHENSPGNRRLYQNANYRLQNHPCFRNQPSECPELMRLIHFGELLFPASGSEKFFTERNIAPVVVLAEQGPCRAPCQPPFKASNECLAEEPEGEHTDRNRYKTIYTLEEVNAQPEDGIEFLNACDAAEERRTEVEEGRITRYSVPNPNIVVSGPPNLREGYVEYLSESQKTIFLHPLLRIPLVEPCQSERGESSGRVSRELQTRVQKEGKRLYPLGVHGEK</sequence>
<evidence type="ECO:0000313" key="1">
    <source>
        <dbReference type="EMBL" id="KAF2467899.1"/>
    </source>
</evidence>
<protein>
    <submittedName>
        <fullName evidence="1">Uncharacterized protein</fullName>
    </submittedName>
</protein>
<reference evidence="1" key="1">
    <citation type="journal article" date="2020" name="Stud. Mycol.">
        <title>101 Dothideomycetes genomes: a test case for predicting lifestyles and emergence of pathogens.</title>
        <authorList>
            <person name="Haridas S."/>
            <person name="Albert R."/>
            <person name="Binder M."/>
            <person name="Bloem J."/>
            <person name="Labutti K."/>
            <person name="Salamov A."/>
            <person name="Andreopoulos B."/>
            <person name="Baker S."/>
            <person name="Barry K."/>
            <person name="Bills G."/>
            <person name="Bluhm B."/>
            <person name="Cannon C."/>
            <person name="Castanera R."/>
            <person name="Culley D."/>
            <person name="Daum C."/>
            <person name="Ezra D."/>
            <person name="Gonzalez J."/>
            <person name="Henrissat B."/>
            <person name="Kuo A."/>
            <person name="Liang C."/>
            <person name="Lipzen A."/>
            <person name="Lutzoni F."/>
            <person name="Magnuson J."/>
            <person name="Mondo S."/>
            <person name="Nolan M."/>
            <person name="Ohm R."/>
            <person name="Pangilinan J."/>
            <person name="Park H.-J."/>
            <person name="Ramirez L."/>
            <person name="Alfaro M."/>
            <person name="Sun H."/>
            <person name="Tritt A."/>
            <person name="Yoshinaga Y."/>
            <person name="Zwiers L.-H."/>
            <person name="Turgeon B."/>
            <person name="Goodwin S."/>
            <person name="Spatafora J."/>
            <person name="Crous P."/>
            <person name="Grigoriev I."/>
        </authorList>
    </citation>
    <scope>NUCLEOTIDE SEQUENCE</scope>
    <source>
        <strain evidence="1">ATCC 200398</strain>
    </source>
</reference>
<proteinExistence type="predicted"/>
<gene>
    <name evidence="1" type="ORF">BDR25DRAFT_344646</name>
</gene>
<evidence type="ECO:0000313" key="2">
    <source>
        <dbReference type="Proteomes" id="UP000799755"/>
    </source>
</evidence>
<accession>A0ACB6QLL1</accession>
<organism evidence="1 2">
    <name type="scientific">Lindgomyces ingoldianus</name>
    <dbReference type="NCBI Taxonomy" id="673940"/>
    <lineage>
        <taxon>Eukaryota</taxon>
        <taxon>Fungi</taxon>
        <taxon>Dikarya</taxon>
        <taxon>Ascomycota</taxon>
        <taxon>Pezizomycotina</taxon>
        <taxon>Dothideomycetes</taxon>
        <taxon>Pleosporomycetidae</taxon>
        <taxon>Pleosporales</taxon>
        <taxon>Lindgomycetaceae</taxon>
        <taxon>Lindgomyces</taxon>
    </lineage>
</organism>
<comment type="caution">
    <text evidence="1">The sequence shown here is derived from an EMBL/GenBank/DDBJ whole genome shotgun (WGS) entry which is preliminary data.</text>
</comment>
<keyword evidence="2" id="KW-1185">Reference proteome</keyword>
<dbReference type="EMBL" id="MU003518">
    <property type="protein sequence ID" value="KAF2467899.1"/>
    <property type="molecule type" value="Genomic_DNA"/>
</dbReference>